<feature type="transmembrane region" description="Helical" evidence="10">
    <location>
        <begin position="162"/>
        <end position="179"/>
    </location>
</feature>
<evidence type="ECO:0000256" key="4">
    <source>
        <dbReference type="ARBA" id="ARBA00022692"/>
    </source>
</evidence>
<dbReference type="AlphaFoldDB" id="A0A1U9UXP5"/>
<keyword evidence="10" id="KW-0997">Cell inner membrane</keyword>
<evidence type="ECO:0000256" key="6">
    <source>
        <dbReference type="ARBA" id="ARBA00023053"/>
    </source>
</evidence>
<gene>
    <name evidence="12" type="ORF">BJN34_26110</name>
</gene>
<evidence type="ECO:0000256" key="7">
    <source>
        <dbReference type="ARBA" id="ARBA00023065"/>
    </source>
</evidence>
<evidence type="ECO:0000256" key="9">
    <source>
        <dbReference type="ARBA" id="ARBA00023201"/>
    </source>
</evidence>
<dbReference type="RefSeq" id="WP_078199715.1">
    <property type="nucleotide sequence ID" value="NZ_CP017758.1"/>
</dbReference>
<dbReference type="GO" id="GO:0015385">
    <property type="term" value="F:sodium:proton antiporter activity"/>
    <property type="evidence" value="ECO:0007669"/>
    <property type="project" value="InterPro"/>
</dbReference>
<evidence type="ECO:0000313" key="12">
    <source>
        <dbReference type="EMBL" id="AQV97339.1"/>
    </source>
</evidence>
<dbReference type="NCBIfam" id="TIGR00831">
    <property type="entry name" value="a_cpa1"/>
    <property type="match status" value="1"/>
</dbReference>
<dbReference type="PANTHER" id="PTHR10110">
    <property type="entry name" value="SODIUM/HYDROGEN EXCHANGER"/>
    <property type="match status" value="1"/>
</dbReference>
<feature type="transmembrane region" description="Helical" evidence="10">
    <location>
        <begin position="266"/>
        <end position="286"/>
    </location>
</feature>
<dbReference type="GO" id="GO:0005886">
    <property type="term" value="C:plasma membrane"/>
    <property type="evidence" value="ECO:0007669"/>
    <property type="project" value="UniProtKB-SubCell"/>
</dbReference>
<dbReference type="EMBL" id="CP017758">
    <property type="protein sequence ID" value="AQV97339.1"/>
    <property type="molecule type" value="Genomic_DNA"/>
</dbReference>
<dbReference type="OrthoDB" id="9809206at2"/>
<name>A0A1U9UXP5_CUPNE</name>
<reference evidence="13" key="1">
    <citation type="submission" date="2017-02" db="EMBL/GenBank/DDBJ databases">
        <title>Complete genome sequence of Cupriavidus necator strain NH9, a 3-chlorobenzoate degrader.</title>
        <authorList>
            <person name="Moriuchi R."/>
            <person name="Dohra H."/>
            <person name="Ogawa N."/>
        </authorList>
    </citation>
    <scope>NUCLEOTIDE SEQUENCE [LARGE SCALE GENOMIC DNA]</scope>
    <source>
        <strain evidence="13">NH9</strain>
    </source>
</reference>
<dbReference type="InterPro" id="IPR006153">
    <property type="entry name" value="Cation/H_exchanger_TM"/>
</dbReference>
<feature type="transmembrane region" description="Helical" evidence="10">
    <location>
        <begin position="380"/>
        <end position="403"/>
    </location>
</feature>
<dbReference type="GO" id="GO:0015386">
    <property type="term" value="F:potassium:proton antiporter activity"/>
    <property type="evidence" value="ECO:0007669"/>
    <property type="project" value="TreeGrafter"/>
</dbReference>
<keyword evidence="3" id="KW-1003">Cell membrane</keyword>
<organism evidence="12 13">
    <name type="scientific">Cupriavidus necator</name>
    <name type="common">Alcaligenes eutrophus</name>
    <name type="synonym">Ralstonia eutropha</name>
    <dbReference type="NCBI Taxonomy" id="106590"/>
    <lineage>
        <taxon>Bacteria</taxon>
        <taxon>Pseudomonadati</taxon>
        <taxon>Pseudomonadota</taxon>
        <taxon>Betaproteobacteria</taxon>
        <taxon>Burkholderiales</taxon>
        <taxon>Burkholderiaceae</taxon>
        <taxon>Cupriavidus</taxon>
    </lineage>
</organism>
<feature type="transmembrane region" description="Helical" evidence="10">
    <location>
        <begin position="57"/>
        <end position="75"/>
    </location>
</feature>
<dbReference type="InterPro" id="IPR018422">
    <property type="entry name" value="Cation/H_exchanger_CPA1"/>
</dbReference>
<evidence type="ECO:0000259" key="11">
    <source>
        <dbReference type="Pfam" id="PF00999"/>
    </source>
</evidence>
<keyword evidence="7 10" id="KW-0406">Ion transport</keyword>
<dbReference type="InterPro" id="IPR004705">
    <property type="entry name" value="Cation/H_exchanger_CPA1_bac"/>
</dbReference>
<comment type="function">
    <text evidence="10">Na(+)/H(+) antiporter that extrudes sodium in exchange for external protons.</text>
</comment>
<dbReference type="GO" id="GO:0098719">
    <property type="term" value="P:sodium ion import across plasma membrane"/>
    <property type="evidence" value="ECO:0007669"/>
    <property type="project" value="TreeGrafter"/>
</dbReference>
<dbReference type="KEGG" id="cuh:BJN34_26110"/>
<comment type="similarity">
    <text evidence="10">Belongs to the monovalent cation:proton antiporter 1 (CPA1) transporter (TC 2.A.36) family.</text>
</comment>
<evidence type="ECO:0000313" key="13">
    <source>
        <dbReference type="Proteomes" id="UP000189627"/>
    </source>
</evidence>
<evidence type="ECO:0000256" key="3">
    <source>
        <dbReference type="ARBA" id="ARBA00022475"/>
    </source>
</evidence>
<dbReference type="Gene3D" id="6.10.140.1330">
    <property type="match status" value="1"/>
</dbReference>
<keyword evidence="8 10" id="KW-0472">Membrane</keyword>
<protein>
    <submittedName>
        <fullName evidence="12">Na+/H+ antiporter</fullName>
    </submittedName>
</protein>
<keyword evidence="6 10" id="KW-0915">Sodium</keyword>
<dbReference type="GO" id="GO:0051453">
    <property type="term" value="P:regulation of intracellular pH"/>
    <property type="evidence" value="ECO:0007669"/>
    <property type="project" value="TreeGrafter"/>
</dbReference>
<dbReference type="Pfam" id="PF00999">
    <property type="entry name" value="Na_H_Exchanger"/>
    <property type="match status" value="1"/>
</dbReference>
<keyword evidence="9 10" id="KW-0739">Sodium transport</keyword>
<keyword evidence="2 10" id="KW-0813">Transport</keyword>
<evidence type="ECO:0000256" key="2">
    <source>
        <dbReference type="ARBA" id="ARBA00022448"/>
    </source>
</evidence>
<dbReference type="PANTHER" id="PTHR10110:SF86">
    <property type="entry name" value="SODIUM_HYDROGEN EXCHANGER 7"/>
    <property type="match status" value="1"/>
</dbReference>
<feature type="transmembrane region" description="Helical" evidence="10">
    <location>
        <begin position="31"/>
        <end position="51"/>
    </location>
</feature>
<evidence type="ECO:0000256" key="8">
    <source>
        <dbReference type="ARBA" id="ARBA00023136"/>
    </source>
</evidence>
<feature type="transmembrane region" description="Helical" evidence="10">
    <location>
        <begin position="347"/>
        <end position="368"/>
    </location>
</feature>
<sequence length="532" mass="57222">MSPVLAFKLVLLSLVAIIGLELLANRLRLPPAAAFLVGGIGMAFVPGLPAVQLDPDLVLVVFLPPLLMDGAYFSVWDEFRRNLRGILMLAIGAVLFTTLVVGVLVHLVVPGLPWAACFALGAIVSPPDAVAAKAVLERLSLPRRMTALLEGESLLNDASGLVLYRFAVAAALTGAFSMHHAMMEFGVLALGGVAVGGAVGVALVRLLRLLRDEYLAITASVLSAWISYIAGEWLEVSGVIATVTTGMLLGWHQHQVFSASARTRGTAFWQVMVFLLEALVFILIGLSLRGVIERLGGTADAAAQLGLPVAVVLAAVVVSRFVWVFASEGLKAAWNRLLRRDSRGPDWRSATIVSWAGMRGVVTLAIALALPEAMPGRDLILVAAFAVILVTVLGQGATIGPLIRLFDVRKMQEGGVAKLTEAQAWARLENIQVEAIRPLVFDANGELLHPRLWEQYNYRAQVTNRYKDTEFPDDERLAHFGVVLAGLAAARAELLKMHRAGQLTDELLRHMEHDLDLQEVSALHVRGGVAAE</sequence>
<evidence type="ECO:0000256" key="5">
    <source>
        <dbReference type="ARBA" id="ARBA00022989"/>
    </source>
</evidence>
<keyword evidence="4 10" id="KW-0812">Transmembrane</keyword>
<keyword evidence="5 10" id="KW-1133">Transmembrane helix</keyword>
<dbReference type="Proteomes" id="UP000189627">
    <property type="component" value="Chromosome 2"/>
</dbReference>
<feature type="transmembrane region" description="Helical" evidence="10">
    <location>
        <begin position="6"/>
        <end position="24"/>
    </location>
</feature>
<proteinExistence type="inferred from homology"/>
<comment type="caution">
    <text evidence="10">Lacks conserved residue(s) required for the propagation of feature annotation.</text>
</comment>
<evidence type="ECO:0000256" key="10">
    <source>
        <dbReference type="RuleBase" id="RU366002"/>
    </source>
</evidence>
<keyword evidence="10" id="KW-0050">Antiport</keyword>
<feature type="transmembrane region" description="Helical" evidence="10">
    <location>
        <begin position="306"/>
        <end position="326"/>
    </location>
</feature>
<feature type="transmembrane region" description="Helical" evidence="10">
    <location>
        <begin position="185"/>
        <end position="207"/>
    </location>
</feature>
<accession>A0A1U9UXP5</accession>
<evidence type="ECO:0000256" key="1">
    <source>
        <dbReference type="ARBA" id="ARBA00004651"/>
    </source>
</evidence>
<feature type="domain" description="Cation/H+ exchanger transmembrane" evidence="11">
    <location>
        <begin position="14"/>
        <end position="403"/>
    </location>
</feature>
<comment type="subcellular location">
    <subcellularLocation>
        <location evidence="10">Cell inner membrane</location>
        <topology evidence="10">Multi-pass membrane protein</topology>
    </subcellularLocation>
    <subcellularLocation>
        <location evidence="1">Cell membrane</location>
        <topology evidence="1">Multi-pass membrane protein</topology>
    </subcellularLocation>
</comment>
<feature type="transmembrane region" description="Helical" evidence="10">
    <location>
        <begin position="87"/>
        <end position="107"/>
    </location>
</feature>